<organism evidence="2 3">
    <name type="scientific">Rhodospirillum rubrum (strain ATCC 11170 / ATH 1.1.1 / DSM 467 / LMG 4362 / NCIMB 8255 / S1)</name>
    <dbReference type="NCBI Taxonomy" id="269796"/>
    <lineage>
        <taxon>Bacteria</taxon>
        <taxon>Pseudomonadati</taxon>
        <taxon>Pseudomonadota</taxon>
        <taxon>Alphaproteobacteria</taxon>
        <taxon>Rhodospirillales</taxon>
        <taxon>Rhodospirillaceae</taxon>
        <taxon>Rhodospirillum</taxon>
    </lineage>
</organism>
<dbReference type="KEGG" id="rru:Rru_A3313"/>
<dbReference type="Proteomes" id="UP000001929">
    <property type="component" value="Chromosome"/>
</dbReference>
<name>Q2RP37_RHORT</name>
<proteinExistence type="predicted"/>
<dbReference type="EnsemblBacteria" id="ABC24108">
    <property type="protein sequence ID" value="ABC24108"/>
    <property type="gene ID" value="Rru_A3313"/>
</dbReference>
<dbReference type="EMBL" id="CP000230">
    <property type="protein sequence ID" value="ABC24108.1"/>
    <property type="molecule type" value="Genomic_DNA"/>
</dbReference>
<dbReference type="RefSeq" id="WP_011391061.1">
    <property type="nucleotide sequence ID" value="NC_007643.1"/>
</dbReference>
<keyword evidence="3" id="KW-1185">Reference proteome</keyword>
<evidence type="ECO:0000313" key="2">
    <source>
        <dbReference type="EMBL" id="ABC24108.1"/>
    </source>
</evidence>
<gene>
    <name evidence="2" type="ordered locus">Rru_A3313</name>
</gene>
<accession>Q2RP37</accession>
<dbReference type="eggNOG" id="ENOG502Z8QR">
    <property type="taxonomic scope" value="Bacteria"/>
</dbReference>
<dbReference type="InterPro" id="IPR049301">
    <property type="entry name" value="Capsid_Gp10A/Gp10B-like_dom"/>
</dbReference>
<feature type="domain" description="Capsid Gp10A/Gp10B-like" evidence="1">
    <location>
        <begin position="56"/>
        <end position="306"/>
    </location>
</feature>
<dbReference type="AlphaFoldDB" id="Q2RP37"/>
<dbReference type="DNASU" id="3836765"/>
<evidence type="ECO:0000313" key="3">
    <source>
        <dbReference type="Proteomes" id="UP000001929"/>
    </source>
</evidence>
<dbReference type="Pfam" id="PF21703">
    <property type="entry name" value="Gp10A-like"/>
    <property type="match status" value="1"/>
</dbReference>
<evidence type="ECO:0000259" key="1">
    <source>
        <dbReference type="Pfam" id="PF21703"/>
    </source>
</evidence>
<sequence length="309" mass="32624">MSNANPSRLGMVNGTGADDALFLKVFGGEVLTTFAENNVFLPLTMSRTITSGKSAQFPVLGKNTAYYHVPGAELNGNNILNAERVITVDGLLVSPVFIAKIDEAKTHYDVRSQYTSECGASLSNQADRTISQVLINAARSTATITGGFGGTKLVDAAFGTDGDKLAAGIFGIAQTFDEKDVPETDRYAAVRPAQYYLMVAGTKVLNRDWGGSGSYMDGKVLKVAGVSIVKSNHIPKSVITGSAQAAYDGDFTKTVAVGFHKSAVGTVKLLDLQTEGEYQIQRQGTLIVAKYAMGHGVLRPEAAVELASA</sequence>
<reference evidence="2 3" key="1">
    <citation type="journal article" date="2011" name="Stand. Genomic Sci.">
        <title>Complete genome sequence of Rhodospirillum rubrum type strain (S1).</title>
        <authorList>
            <person name="Munk A.C."/>
            <person name="Copeland A."/>
            <person name="Lucas S."/>
            <person name="Lapidus A."/>
            <person name="Del Rio T.G."/>
            <person name="Barry K."/>
            <person name="Detter J.C."/>
            <person name="Hammon N."/>
            <person name="Israni S."/>
            <person name="Pitluck S."/>
            <person name="Brettin T."/>
            <person name="Bruce D."/>
            <person name="Han C."/>
            <person name="Tapia R."/>
            <person name="Gilna P."/>
            <person name="Schmutz J."/>
            <person name="Larimer F."/>
            <person name="Land M."/>
            <person name="Kyrpides N.C."/>
            <person name="Mavromatis K."/>
            <person name="Richardson P."/>
            <person name="Rohde M."/>
            <person name="Goker M."/>
            <person name="Klenk H.P."/>
            <person name="Zhang Y."/>
            <person name="Roberts G.P."/>
            <person name="Reslewic S."/>
            <person name="Schwartz D.C."/>
        </authorList>
    </citation>
    <scope>NUCLEOTIDE SEQUENCE [LARGE SCALE GENOMIC DNA]</scope>
    <source>
        <strain evidence="3">ATCC 11170 / ATH 1.1.1 / DSM 467 / LMG 4362 / NCIMB 8255 / S1</strain>
    </source>
</reference>
<dbReference type="SMR" id="Q2RP37"/>
<protein>
    <submittedName>
        <fullName evidence="2">Minor capsid protein 10</fullName>
    </submittedName>
</protein>
<dbReference type="HOGENOM" id="CLU_862957_0_0_5"/>